<dbReference type="GO" id="GO:0003690">
    <property type="term" value="F:double-stranded DNA binding"/>
    <property type="evidence" value="ECO:0007669"/>
    <property type="project" value="TreeGrafter"/>
</dbReference>
<dbReference type="PANTHER" id="PTHR46060:SF2">
    <property type="entry name" value="HISTONE-LYSINE N-METHYLTRANSFERASE SETMAR"/>
    <property type="match status" value="1"/>
</dbReference>
<accession>A0A8X6T0T6</accession>
<proteinExistence type="predicted"/>
<comment type="caution">
    <text evidence="1">The sequence shown here is derived from an EMBL/GenBank/DDBJ whole genome shotgun (WGS) entry which is preliminary data.</text>
</comment>
<dbReference type="GO" id="GO:0000014">
    <property type="term" value="F:single-stranded DNA endodeoxyribonuclease activity"/>
    <property type="evidence" value="ECO:0007669"/>
    <property type="project" value="TreeGrafter"/>
</dbReference>
<dbReference type="GO" id="GO:0044774">
    <property type="term" value="P:mitotic DNA integrity checkpoint signaling"/>
    <property type="evidence" value="ECO:0007669"/>
    <property type="project" value="TreeGrafter"/>
</dbReference>
<dbReference type="GO" id="GO:0005634">
    <property type="term" value="C:nucleus"/>
    <property type="evidence" value="ECO:0007669"/>
    <property type="project" value="TreeGrafter"/>
</dbReference>
<dbReference type="GO" id="GO:0003697">
    <property type="term" value="F:single-stranded DNA binding"/>
    <property type="evidence" value="ECO:0007669"/>
    <property type="project" value="TreeGrafter"/>
</dbReference>
<organism evidence="1 2">
    <name type="scientific">Trichonephila clavipes</name>
    <name type="common">Golden silk orbweaver</name>
    <name type="synonym">Nephila clavipes</name>
    <dbReference type="NCBI Taxonomy" id="2585209"/>
    <lineage>
        <taxon>Eukaryota</taxon>
        <taxon>Metazoa</taxon>
        <taxon>Ecdysozoa</taxon>
        <taxon>Arthropoda</taxon>
        <taxon>Chelicerata</taxon>
        <taxon>Arachnida</taxon>
        <taxon>Araneae</taxon>
        <taxon>Araneomorphae</taxon>
        <taxon>Entelegynae</taxon>
        <taxon>Araneoidea</taxon>
        <taxon>Nephilidae</taxon>
        <taxon>Trichonephila</taxon>
    </lineage>
</organism>
<evidence type="ECO:0000313" key="1">
    <source>
        <dbReference type="EMBL" id="GFY21736.1"/>
    </source>
</evidence>
<dbReference type="GO" id="GO:0035861">
    <property type="term" value="C:site of double-strand break"/>
    <property type="evidence" value="ECO:0007669"/>
    <property type="project" value="TreeGrafter"/>
</dbReference>
<dbReference type="Gene3D" id="3.30.420.10">
    <property type="entry name" value="Ribonuclease H-like superfamily/Ribonuclease H"/>
    <property type="match status" value="1"/>
</dbReference>
<name>A0A8X6T0T6_TRICX</name>
<dbReference type="GO" id="GO:0042800">
    <property type="term" value="F:histone H3K4 methyltransferase activity"/>
    <property type="evidence" value="ECO:0007669"/>
    <property type="project" value="TreeGrafter"/>
</dbReference>
<dbReference type="GO" id="GO:0046975">
    <property type="term" value="F:histone H3K36 methyltransferase activity"/>
    <property type="evidence" value="ECO:0007669"/>
    <property type="project" value="TreeGrafter"/>
</dbReference>
<dbReference type="EMBL" id="BMAU01021358">
    <property type="protein sequence ID" value="GFY21736.1"/>
    <property type="molecule type" value="Genomic_DNA"/>
</dbReference>
<dbReference type="Pfam" id="PF01359">
    <property type="entry name" value="Transposase_1"/>
    <property type="match status" value="1"/>
</dbReference>
<dbReference type="Proteomes" id="UP000887159">
    <property type="component" value="Unassembled WGS sequence"/>
</dbReference>
<sequence>MAVVSISREVSIKQFQIYARCQGIFDVKDAPHTDRPIVENVDKITKIIEVDRHTQKEARCLGTTSINTKKQDRSNFHLRSLDKRDEIDPFHKPMVTGDEKWVTYDNIVQNRSWSERIEAAQTVDKPGLTSREVLLCIYWDWKGKIYYELLPYDQTLTSDTYCQQLDNLKLVIVQKLPEWANRRDVVFHQDNARSHTHM</sequence>
<dbReference type="GO" id="GO:0000729">
    <property type="term" value="P:DNA double-strand break processing"/>
    <property type="evidence" value="ECO:0007669"/>
    <property type="project" value="TreeGrafter"/>
</dbReference>
<dbReference type="GO" id="GO:0031297">
    <property type="term" value="P:replication fork processing"/>
    <property type="evidence" value="ECO:0007669"/>
    <property type="project" value="TreeGrafter"/>
</dbReference>
<dbReference type="InterPro" id="IPR036397">
    <property type="entry name" value="RNaseH_sf"/>
</dbReference>
<dbReference type="GO" id="GO:0006303">
    <property type="term" value="P:double-strand break repair via nonhomologous end joining"/>
    <property type="evidence" value="ECO:0007669"/>
    <property type="project" value="TreeGrafter"/>
</dbReference>
<evidence type="ECO:0000313" key="2">
    <source>
        <dbReference type="Proteomes" id="UP000887159"/>
    </source>
</evidence>
<keyword evidence="2" id="KW-1185">Reference proteome</keyword>
<protein>
    <submittedName>
        <fullName evidence="1">Putative DD34D transposase</fullName>
    </submittedName>
</protein>
<dbReference type="GO" id="GO:0015074">
    <property type="term" value="P:DNA integration"/>
    <property type="evidence" value="ECO:0007669"/>
    <property type="project" value="TreeGrafter"/>
</dbReference>
<gene>
    <name evidence="1" type="ORF">TNCV_1168801</name>
</gene>
<dbReference type="InterPro" id="IPR001888">
    <property type="entry name" value="Transposase_1"/>
</dbReference>
<reference evidence="1" key="1">
    <citation type="submission" date="2020-08" db="EMBL/GenBank/DDBJ databases">
        <title>Multicomponent nature underlies the extraordinary mechanical properties of spider dragline silk.</title>
        <authorList>
            <person name="Kono N."/>
            <person name="Nakamura H."/>
            <person name="Mori M."/>
            <person name="Yoshida Y."/>
            <person name="Ohtoshi R."/>
            <person name="Malay A.D."/>
            <person name="Moran D.A.P."/>
            <person name="Tomita M."/>
            <person name="Numata K."/>
            <person name="Arakawa K."/>
        </authorList>
    </citation>
    <scope>NUCLEOTIDE SEQUENCE</scope>
</reference>
<dbReference type="InterPro" id="IPR052709">
    <property type="entry name" value="Transposase-MT_Hybrid"/>
</dbReference>
<dbReference type="AlphaFoldDB" id="A0A8X6T0T6"/>
<dbReference type="PANTHER" id="PTHR46060">
    <property type="entry name" value="MARINER MOS1 TRANSPOSASE-LIKE PROTEIN"/>
    <property type="match status" value="1"/>
</dbReference>
<dbReference type="GO" id="GO:0044547">
    <property type="term" value="F:DNA topoisomerase binding"/>
    <property type="evidence" value="ECO:0007669"/>
    <property type="project" value="TreeGrafter"/>
</dbReference>
<dbReference type="GO" id="GO:0000793">
    <property type="term" value="C:condensed chromosome"/>
    <property type="evidence" value="ECO:0007669"/>
    <property type="project" value="TreeGrafter"/>
</dbReference>